<protein>
    <submittedName>
        <fullName evidence="1">XLF-domain-containing protein</fullName>
    </submittedName>
</protein>
<evidence type="ECO:0000313" key="2">
    <source>
        <dbReference type="Proteomes" id="UP001497680"/>
    </source>
</evidence>
<name>A0ACC0CQX4_9PEZI</name>
<gene>
    <name evidence="1" type="ORF">F4821DRAFT_246149</name>
</gene>
<proteinExistence type="predicted"/>
<reference evidence="1 2" key="1">
    <citation type="journal article" date="2022" name="New Phytol.">
        <title>Ecological generalism drives hyperdiversity of secondary metabolite gene clusters in xylarialean endophytes.</title>
        <authorList>
            <person name="Franco M.E.E."/>
            <person name="Wisecaver J.H."/>
            <person name="Arnold A.E."/>
            <person name="Ju Y.M."/>
            <person name="Slot J.C."/>
            <person name="Ahrendt S."/>
            <person name="Moore L.P."/>
            <person name="Eastman K.E."/>
            <person name="Scott K."/>
            <person name="Konkel Z."/>
            <person name="Mondo S.J."/>
            <person name="Kuo A."/>
            <person name="Hayes R.D."/>
            <person name="Haridas S."/>
            <person name="Andreopoulos B."/>
            <person name="Riley R."/>
            <person name="LaButti K."/>
            <person name="Pangilinan J."/>
            <person name="Lipzen A."/>
            <person name="Amirebrahimi M."/>
            <person name="Yan J."/>
            <person name="Adam C."/>
            <person name="Keymanesh K."/>
            <person name="Ng V."/>
            <person name="Louie K."/>
            <person name="Northen T."/>
            <person name="Drula E."/>
            <person name="Henrissat B."/>
            <person name="Hsieh H.M."/>
            <person name="Youens-Clark K."/>
            <person name="Lutzoni F."/>
            <person name="Miadlikowska J."/>
            <person name="Eastwood D.C."/>
            <person name="Hamelin R.C."/>
            <person name="Grigoriev I.V."/>
            <person name="U'Ren J.M."/>
        </authorList>
    </citation>
    <scope>NUCLEOTIDE SEQUENCE [LARGE SCALE GENOMIC DNA]</scope>
    <source>
        <strain evidence="1 2">ER1909</strain>
    </source>
</reference>
<dbReference type="EMBL" id="MU394362">
    <property type="protein sequence ID" value="KAI6082861.1"/>
    <property type="molecule type" value="Genomic_DNA"/>
</dbReference>
<organism evidence="1 2">
    <name type="scientific">Hypoxylon rubiginosum</name>
    <dbReference type="NCBI Taxonomy" id="110542"/>
    <lineage>
        <taxon>Eukaryota</taxon>
        <taxon>Fungi</taxon>
        <taxon>Dikarya</taxon>
        <taxon>Ascomycota</taxon>
        <taxon>Pezizomycotina</taxon>
        <taxon>Sordariomycetes</taxon>
        <taxon>Xylariomycetidae</taxon>
        <taxon>Xylariales</taxon>
        <taxon>Hypoxylaceae</taxon>
        <taxon>Hypoxylon</taxon>
    </lineage>
</organism>
<comment type="caution">
    <text evidence="1">The sequence shown here is derived from an EMBL/GenBank/DDBJ whole genome shotgun (WGS) entry which is preliminary data.</text>
</comment>
<sequence>MASGSTWHPLPAFPGLPPLLVSLKLTASSYTLHITDLANIWVESLDRKRILLRSLQEDISIDLSDGDPDQWAVFLSKLNAAFDSTSPDHHSTSLILTALSPERAAAGDLVLHITCVLSQPLKPLKWPVYLIKCLPVDLASELVLPLIQAQHVRNLEIQYLISRLQEKDAVITKLVDKLEAMHTGLEHVFNSLSGKRKPSRAAAEEKVKGLATFNASNWRPSVNVSEELPRDVPALIRKVFNESGLHYSADAGLGTSSQQLSDWWTNLGASRVAATKLQNQTPEKTPAKSPPDTKAGSEKDDDFQVQVTPPHLQSQGRTIGRAKAANDSTDEDDSLVEIPDSHPSPSRKKPRTQIGGIGGRKTVSKDNSASQSSRTIPVDDDTVSESDHEEVQTKSPKRTNPRLGAIGRRKTPSSPPAKSPSPPPLPSKDDDETASSVGDSDDEPAKSRSRPPPAPTPRKKVGLGRIGGPSKFRASAEPAAAAAPKAATTPEADSSKATAASPAKPAGRKLGVIGKKPAESEGKKHQLSESPEEAAVESETEEQRTERRRAELAKELERKAAAPTKKKRRF</sequence>
<dbReference type="Proteomes" id="UP001497680">
    <property type="component" value="Unassembled WGS sequence"/>
</dbReference>
<keyword evidence="2" id="KW-1185">Reference proteome</keyword>
<accession>A0ACC0CQX4</accession>
<evidence type="ECO:0000313" key="1">
    <source>
        <dbReference type="EMBL" id="KAI6082861.1"/>
    </source>
</evidence>